<evidence type="ECO:0000313" key="16">
    <source>
        <dbReference type="EnsemblMetazoa" id="tetur08g02040.1"/>
    </source>
</evidence>
<evidence type="ECO:0000256" key="2">
    <source>
        <dbReference type="ARBA" id="ARBA00022690"/>
    </source>
</evidence>
<dbReference type="InterPro" id="IPR041813">
    <property type="entry name" value="A2M_TED"/>
</dbReference>
<dbReference type="Gene3D" id="2.60.120.1540">
    <property type="match status" value="1"/>
</dbReference>
<evidence type="ECO:0000313" key="17">
    <source>
        <dbReference type="Proteomes" id="UP000015104"/>
    </source>
</evidence>
<dbReference type="FunFam" id="2.60.40.1930:FF:000001">
    <property type="entry name" value="CD109 isoform 3"/>
    <property type="match status" value="1"/>
</dbReference>
<dbReference type="Pfam" id="PF07677">
    <property type="entry name" value="A2M_recep"/>
    <property type="match status" value="1"/>
</dbReference>
<dbReference type="InterPro" id="IPR036595">
    <property type="entry name" value="A-macroglobulin_rcpt-bd_sf"/>
</dbReference>
<proteinExistence type="inferred from homology"/>
<dbReference type="SMART" id="SM01361">
    <property type="entry name" value="A2M_recep"/>
    <property type="match status" value="1"/>
</dbReference>
<dbReference type="Pfam" id="PF07678">
    <property type="entry name" value="TED_complement"/>
    <property type="match status" value="1"/>
</dbReference>
<dbReference type="InterPro" id="IPR047565">
    <property type="entry name" value="Alpha-macroglob_thiol-ester_cl"/>
</dbReference>
<dbReference type="eggNOG" id="KOG1366">
    <property type="taxonomic scope" value="Eukaryota"/>
</dbReference>
<dbReference type="STRING" id="32264.T1KAW9"/>
<dbReference type="EMBL" id="CAEY01001943">
    <property type="status" value="NOT_ANNOTATED_CDS"/>
    <property type="molecule type" value="Genomic_DNA"/>
</dbReference>
<dbReference type="Pfam" id="PF00207">
    <property type="entry name" value="A2M"/>
    <property type="match status" value="1"/>
</dbReference>
<keyword evidence="11" id="KW-1133">Transmembrane helix</keyword>
<accession>T1KAW9</accession>
<feature type="domain" description="Alpha-2-macroglobulin bait region" evidence="13">
    <location>
        <begin position="441"/>
        <end position="578"/>
    </location>
</feature>
<dbReference type="Gene3D" id="2.60.40.690">
    <property type="entry name" value="Alpha-macroglobulin, receptor-binding domain"/>
    <property type="match status" value="1"/>
</dbReference>
<dbReference type="FunFam" id="1.50.10.20:FF:000001">
    <property type="entry name" value="CD109 isoform 1"/>
    <property type="match status" value="1"/>
</dbReference>
<evidence type="ECO:0000259" key="13">
    <source>
        <dbReference type="SMART" id="SM01359"/>
    </source>
</evidence>
<reference evidence="17" key="1">
    <citation type="submission" date="2011-08" db="EMBL/GenBank/DDBJ databases">
        <authorList>
            <person name="Rombauts S."/>
        </authorList>
    </citation>
    <scope>NUCLEOTIDE SEQUENCE</scope>
    <source>
        <strain evidence="17">London</strain>
    </source>
</reference>
<feature type="transmembrane region" description="Helical" evidence="11">
    <location>
        <begin position="1527"/>
        <end position="1547"/>
    </location>
</feature>
<dbReference type="EnsemblMetazoa" id="tetur08g02040.1">
    <property type="protein sequence ID" value="tetur08g02040.1"/>
    <property type="gene ID" value="tetur08g02040"/>
</dbReference>
<dbReference type="Pfam" id="PF17791">
    <property type="entry name" value="MG3"/>
    <property type="match status" value="1"/>
</dbReference>
<dbReference type="GO" id="GO:0005615">
    <property type="term" value="C:extracellular space"/>
    <property type="evidence" value="ECO:0007669"/>
    <property type="project" value="InterPro"/>
</dbReference>
<comment type="function">
    <text evidence="8">Binds covalently through a thioester bond to the pathogen surface resulting in pathogen clearance.</text>
</comment>
<dbReference type="SUPFAM" id="SSF49410">
    <property type="entry name" value="Alpha-macroglobulin receptor domain"/>
    <property type="match status" value="1"/>
</dbReference>
<keyword evidence="7" id="KW-0325">Glycoprotein</keyword>
<dbReference type="Pfam" id="PF07703">
    <property type="entry name" value="A2M_BRD"/>
    <property type="match status" value="1"/>
</dbReference>
<dbReference type="CDD" id="cd02897">
    <property type="entry name" value="A2M_2"/>
    <property type="match status" value="1"/>
</dbReference>
<dbReference type="InterPro" id="IPR014756">
    <property type="entry name" value="Ig_E-set"/>
</dbReference>
<evidence type="ECO:0000256" key="5">
    <source>
        <dbReference type="ARBA" id="ARBA00022966"/>
    </source>
</evidence>
<evidence type="ECO:0000256" key="8">
    <source>
        <dbReference type="ARBA" id="ARBA00057615"/>
    </source>
</evidence>
<keyword evidence="5" id="KW-0882">Thioester bond</keyword>
<dbReference type="SMART" id="SM01359">
    <property type="entry name" value="A2M_N_2"/>
    <property type="match status" value="1"/>
</dbReference>
<evidence type="ECO:0000259" key="14">
    <source>
        <dbReference type="SMART" id="SM01360"/>
    </source>
</evidence>
<evidence type="ECO:0000256" key="4">
    <source>
        <dbReference type="ARBA" id="ARBA00022900"/>
    </source>
</evidence>
<dbReference type="Gene3D" id="1.50.10.20">
    <property type="match status" value="1"/>
</dbReference>
<evidence type="ECO:0000256" key="3">
    <source>
        <dbReference type="ARBA" id="ARBA00022729"/>
    </source>
</evidence>
<dbReference type="SUPFAM" id="SSF81296">
    <property type="entry name" value="E set domains"/>
    <property type="match status" value="1"/>
</dbReference>
<evidence type="ECO:0000256" key="11">
    <source>
        <dbReference type="SAM" id="Phobius"/>
    </source>
</evidence>
<dbReference type="Gene3D" id="2.60.40.2950">
    <property type="match status" value="1"/>
</dbReference>
<dbReference type="GO" id="GO:0004867">
    <property type="term" value="F:serine-type endopeptidase inhibitor activity"/>
    <property type="evidence" value="ECO:0007669"/>
    <property type="project" value="UniProtKB-KW"/>
</dbReference>
<organism evidence="16 17">
    <name type="scientific">Tetranychus urticae</name>
    <name type="common">Two-spotted spider mite</name>
    <dbReference type="NCBI Taxonomy" id="32264"/>
    <lineage>
        <taxon>Eukaryota</taxon>
        <taxon>Metazoa</taxon>
        <taxon>Ecdysozoa</taxon>
        <taxon>Arthropoda</taxon>
        <taxon>Chelicerata</taxon>
        <taxon>Arachnida</taxon>
        <taxon>Acari</taxon>
        <taxon>Acariformes</taxon>
        <taxon>Trombidiformes</taxon>
        <taxon>Prostigmata</taxon>
        <taxon>Eleutherengona</taxon>
        <taxon>Raphignathae</taxon>
        <taxon>Tetranychoidea</taxon>
        <taxon>Tetranychidae</taxon>
        <taxon>Tetranychus</taxon>
    </lineage>
</organism>
<dbReference type="PROSITE" id="PS00477">
    <property type="entry name" value="ALPHA_2_MACROGLOBULIN"/>
    <property type="match status" value="1"/>
</dbReference>
<dbReference type="InterPro" id="IPR008930">
    <property type="entry name" value="Terpenoid_cyclase/PrenylTrfase"/>
</dbReference>
<comment type="subunit">
    <text evidence="9">Heterodimer of a TEP1-N chain and an TEP1-C chain non-covalently linked. Forms a complex composed of TEP1-N and TEP1-C heterodimer, LRIM1 and APL1C; the interaction stabilizes TEP1-N and TEP1-C heterodimer, prevents its binding to tissues while circulating in the hemolymph and protects the thioester bond from hydrolysis. Mature TEP1 and to a lesser extent full-length TEP1 interact with SPCLIP1; the interaction is induced by microbial infection.</text>
</comment>
<dbReference type="HOGENOM" id="CLU_001634_5_3_1"/>
<dbReference type="InterPro" id="IPR013783">
    <property type="entry name" value="Ig-like_fold"/>
</dbReference>
<evidence type="ECO:0000259" key="15">
    <source>
        <dbReference type="SMART" id="SM01361"/>
    </source>
</evidence>
<protein>
    <recommendedName>
        <fullName evidence="10">TEP1-F</fullName>
    </recommendedName>
</protein>
<keyword evidence="3 12" id="KW-0732">Signal</keyword>
<comment type="similarity">
    <text evidence="1">Belongs to the protease inhibitor I39 (alpha-2-macroglobulin) family.</text>
</comment>
<evidence type="ECO:0000256" key="7">
    <source>
        <dbReference type="ARBA" id="ARBA00023180"/>
    </source>
</evidence>
<dbReference type="InterPro" id="IPR009048">
    <property type="entry name" value="A-macroglobulin_rcpt-bd"/>
</dbReference>
<feature type="signal peptide" evidence="12">
    <location>
        <begin position="1"/>
        <end position="18"/>
    </location>
</feature>
<feature type="domain" description="Alpha-macroglobulin receptor-binding" evidence="15">
    <location>
        <begin position="1400"/>
        <end position="1490"/>
    </location>
</feature>
<evidence type="ECO:0000256" key="6">
    <source>
        <dbReference type="ARBA" id="ARBA00023157"/>
    </source>
</evidence>
<keyword evidence="11" id="KW-0472">Membrane</keyword>
<keyword evidence="11" id="KW-0812">Transmembrane</keyword>
<feature type="chain" id="PRO_5004581206" description="TEP1-F" evidence="12">
    <location>
        <begin position="19"/>
        <end position="1548"/>
    </location>
</feature>
<dbReference type="InterPro" id="IPR011625">
    <property type="entry name" value="A2M_N_BRD"/>
</dbReference>
<dbReference type="PANTHER" id="PTHR11412:SF136">
    <property type="entry name" value="CD109 ANTIGEN"/>
    <property type="match status" value="1"/>
</dbReference>
<dbReference type="InterPro" id="IPR050473">
    <property type="entry name" value="A2M/Complement_sys"/>
</dbReference>
<reference evidence="16" key="2">
    <citation type="submission" date="2015-06" db="UniProtKB">
        <authorList>
            <consortium name="EnsemblMetazoa"/>
        </authorList>
    </citation>
    <scope>IDENTIFICATION</scope>
</reference>
<dbReference type="PANTHER" id="PTHR11412">
    <property type="entry name" value="MACROGLOBULIN / COMPLEMENT"/>
    <property type="match status" value="1"/>
</dbReference>
<dbReference type="Gene3D" id="2.60.40.10">
    <property type="entry name" value="Immunoglobulins"/>
    <property type="match status" value="2"/>
</dbReference>
<dbReference type="Gene3D" id="2.60.40.1930">
    <property type="match status" value="2"/>
</dbReference>
<dbReference type="Gene3D" id="6.20.50.160">
    <property type="match status" value="1"/>
</dbReference>
<keyword evidence="17" id="KW-1185">Reference proteome</keyword>
<dbReference type="InterPro" id="IPR041555">
    <property type="entry name" value="MG3"/>
</dbReference>
<evidence type="ECO:0000256" key="9">
    <source>
        <dbReference type="ARBA" id="ARBA00063781"/>
    </source>
</evidence>
<dbReference type="SUPFAM" id="SSF48239">
    <property type="entry name" value="Terpenoid cyclases/Protein prenyltransferases"/>
    <property type="match status" value="1"/>
</dbReference>
<dbReference type="Gene3D" id="2.60.40.1940">
    <property type="match status" value="1"/>
</dbReference>
<dbReference type="InterPro" id="IPR001599">
    <property type="entry name" value="Macroglobln_a2"/>
</dbReference>
<feature type="domain" description="Alpha-2-macroglobulin" evidence="14">
    <location>
        <begin position="769"/>
        <end position="860"/>
    </location>
</feature>
<dbReference type="Proteomes" id="UP000015104">
    <property type="component" value="Unassembled WGS sequence"/>
</dbReference>
<keyword evidence="6" id="KW-1015">Disulfide bond</keyword>
<dbReference type="InterPro" id="IPR002890">
    <property type="entry name" value="MG2"/>
</dbReference>
<evidence type="ECO:0000256" key="10">
    <source>
        <dbReference type="ARBA" id="ARBA00078071"/>
    </source>
</evidence>
<sequence>MFLPIFTVIIFSVDKGLAQNPTYTILAPEKIRPNSDYFVSVSTHHVYNPVNVTLTISGYDNSTKSFNEISQTIELSGEMTRLARFGVGPWGIGNYKLTTIGTGGLTFTNETKLVYDGKSFSVFIQTDKAIYKPGQKVLFRAIIVRPNLALADTGANYVYIEDAKSNRIKQWDRVFTTHGVLSFDFQLSENPVLGDWTINVEIDRKIFKKTFTVAEYVLPTFSVDVTLPNYVTYNKSDLIANVKATYTYGKPVTGEVTLTVQPRIRYGSLTTRPLEQYQVKAKLDGSVDIPVDVVRDVKLRKDFYDREIEFFALVEESLTGRKYNKTAILKVYDKDINIELIKTAPYYKPGLKVICYLKVAYRDDTPVEDNGPPVKIMYGYGYDEDAYNSIIEEVPNKGIIKFEFTAVNNSHSVIGMKAEYKGQVYNLNSFEMSLSPSSNYIQVAIPDGYQAKIDETLRLSVTTTEPIESFVAIVVSKGKIVSTETFYFKSGKQHVASLSITHSMAPKARIIVYYVRTANSEIVADSVAIDVGGIFRTNVEVSASTEKAKPGEKVDIKVKTNSNAYVAVLGLDESVLLLKSGNDITRDDVTNELATYDSNYYNPNSDDSFSYFNRNYFNSLSAAANIFHNAGLIILSNGIVFDHSIQLHYRSSFPVSLSESADSMSAFDEAPNPVGSRFYTKSLSSSTAPVKVRKYFPETWLWANQTSGEQILRYGFSIPGLAPSPAGAVSGKSIVLDDKLLDYRPRLAKIVLPDATESRIVLRKNFPETWLWDHTYSRSDGLATFSSNIPDTITSWSVTAFAVDKRTGLGVVEKPTKVTVFRPFFVKLNLPYSIIRGETVAIQVLVFNYFTKPREAQVVLHNDNKEFNFTVASNEVDTYLNDATRSQFVQVAAESAASVTFLISTNRVGSINLKVTALTDNAGDTVIKQLLVKPEGKTQYLNRAVLLDFSKAGGSSSNHLVPLWIPNNAVPGSKGLSVSVIGDVLGTSLNNLDDLLKIPYGCGEQNMLNLVPNIVVLQYLKTAGRLTLDIQSKALHHMELGYQRELTYKRSDGSFSAFGESDKNGSTWLTAFVLKSFYQAKEYITIDDKVLAEATDFLLKQQKSDGSFPEHGEIHHKPMQGGAAGSQGALSAYVTIALLQNNYFKQQYPKHFDRSEKYLYEQLREAKTSYETNIIAYALHLMKSATIEPALAKSLIKMKQDGDVSYWSDEDETEKTNFTNKQSSHFFLPKSTDIEATAYGLLSLVNHNQTDQAVTVMKWLISRQNAQGGFSSTQDTVIALQALSSIASHLTSSTQNIDVTFKFGNVTEKQTSRTFQIRDNNAQVLQKFEMTDARGETIPDHVEIVTQGTGVAVVQVSWRYNLAVSAEEPAFFLNPILGKASTDNFLQLNLCTYYKAGLATNMAVMEVELPSGYSADVDALQSIKSQGNGIKRIESHNGDTNVVIYFDRLTREELCLTVPAHRTQKVANNKPVPVTLYDYYNRHESARIMYEPKMTTTCSICSSSDCQCNNEGENAIKEASFDGSSGFIASTNLAIVLLLQLISFVCII</sequence>
<dbReference type="InterPro" id="IPR019742">
    <property type="entry name" value="MacrogloblnA2_CS"/>
</dbReference>
<dbReference type="Gene3D" id="2.20.130.20">
    <property type="match status" value="1"/>
</dbReference>
<keyword evidence="4" id="KW-0722">Serine protease inhibitor</keyword>
<dbReference type="SMART" id="SM01419">
    <property type="entry name" value="Thiol-ester_cl"/>
    <property type="match status" value="1"/>
</dbReference>
<dbReference type="SMART" id="SM01360">
    <property type="entry name" value="A2M"/>
    <property type="match status" value="1"/>
</dbReference>
<evidence type="ECO:0000256" key="12">
    <source>
        <dbReference type="SAM" id="SignalP"/>
    </source>
</evidence>
<evidence type="ECO:0000256" key="1">
    <source>
        <dbReference type="ARBA" id="ARBA00010952"/>
    </source>
</evidence>
<dbReference type="InterPro" id="IPR011626">
    <property type="entry name" value="Alpha-macroglobulin_TED"/>
</dbReference>
<dbReference type="Pfam" id="PF01835">
    <property type="entry name" value="MG2"/>
    <property type="match status" value="1"/>
</dbReference>
<name>T1KAW9_TETUR</name>
<keyword evidence="2" id="KW-0646">Protease inhibitor</keyword>